<gene>
    <name evidence="2" type="ORF">BN3087_320013</name>
</gene>
<protein>
    <recommendedName>
        <fullName evidence="3">FxsA cytoplasmic membrane protein</fullName>
    </recommendedName>
</protein>
<dbReference type="Pfam" id="PF04186">
    <property type="entry name" value="FxsA"/>
    <property type="match status" value="1"/>
</dbReference>
<feature type="transmembrane region" description="Helical" evidence="1">
    <location>
        <begin position="7"/>
        <end position="24"/>
    </location>
</feature>
<organism evidence="2">
    <name type="scientific">Sulfurovum sp. enrichment culture clone C5</name>
    <dbReference type="NCBI Taxonomy" id="497650"/>
    <lineage>
        <taxon>Bacteria</taxon>
        <taxon>Pseudomonadati</taxon>
        <taxon>Campylobacterota</taxon>
        <taxon>Epsilonproteobacteria</taxon>
        <taxon>Campylobacterales</taxon>
        <taxon>Sulfurovaceae</taxon>
        <taxon>Sulfurovum</taxon>
        <taxon>environmental samples</taxon>
    </lineage>
</organism>
<name>A0A0S4XM27_9BACT</name>
<reference evidence="2" key="1">
    <citation type="submission" date="2015-11" db="EMBL/GenBank/DDBJ databases">
        <authorList>
            <person name="Zhang Y."/>
            <person name="Guo Z."/>
        </authorList>
    </citation>
    <scope>NUCLEOTIDE SEQUENCE</scope>
    <source>
        <strain evidence="2">BN30871</strain>
    </source>
</reference>
<feature type="transmembrane region" description="Helical" evidence="1">
    <location>
        <begin position="76"/>
        <end position="106"/>
    </location>
</feature>
<dbReference type="NCBIfam" id="NF008528">
    <property type="entry name" value="PRK11463.1-2"/>
    <property type="match status" value="1"/>
</dbReference>
<accession>A0A0S4XM27</accession>
<dbReference type="AlphaFoldDB" id="A0A0S4XM27"/>
<keyword evidence="1" id="KW-0812">Transmembrane</keyword>
<dbReference type="GO" id="GO:0016020">
    <property type="term" value="C:membrane"/>
    <property type="evidence" value="ECO:0007669"/>
    <property type="project" value="InterPro"/>
</dbReference>
<evidence type="ECO:0000313" key="2">
    <source>
        <dbReference type="EMBL" id="CUV65378.1"/>
    </source>
</evidence>
<evidence type="ECO:0000256" key="1">
    <source>
        <dbReference type="SAM" id="Phobius"/>
    </source>
</evidence>
<feature type="transmembrane region" description="Helical" evidence="1">
    <location>
        <begin position="30"/>
        <end position="47"/>
    </location>
</feature>
<keyword evidence="1" id="KW-1133">Transmembrane helix</keyword>
<proteinExistence type="predicted"/>
<sequence>MFRYTPFIFLIYLLCEILTTSYFYTHFSPFLVTVFIIFMMFVGLFLIKRSQIFLATSMQASIFNQIDLKNIFKQNILYALSAILFIIPGILSDFIGIMLILFVLYLQLTGKISQNKNIFEGEEDVIDAEIIDNGDCAIIDNIDDRL</sequence>
<evidence type="ECO:0008006" key="3">
    <source>
        <dbReference type="Google" id="ProtNLM"/>
    </source>
</evidence>
<keyword evidence="1" id="KW-0472">Membrane</keyword>
<dbReference type="InterPro" id="IPR007313">
    <property type="entry name" value="FxsA"/>
</dbReference>
<dbReference type="EMBL" id="FAXN01000032">
    <property type="protein sequence ID" value="CUV65378.1"/>
    <property type="molecule type" value="Genomic_DNA"/>
</dbReference>